<evidence type="ECO:0000256" key="8">
    <source>
        <dbReference type="SAM" id="Phobius"/>
    </source>
</evidence>
<keyword evidence="10" id="KW-1185">Reference proteome</keyword>
<comment type="similarity">
    <text evidence="7">Belongs to the drug/metabolite transporter (DMT) superfamily. Small multidrug resistance (SMR) (TC 2.A.7.1) family.</text>
</comment>
<gene>
    <name evidence="9" type="ORF">JOC54_000539</name>
</gene>
<evidence type="ECO:0000256" key="4">
    <source>
        <dbReference type="ARBA" id="ARBA00022692"/>
    </source>
</evidence>
<keyword evidence="3" id="KW-1003">Cell membrane</keyword>
<comment type="subcellular location">
    <subcellularLocation>
        <location evidence="1 7">Cell membrane</location>
        <topology evidence="1 7">Multi-pass membrane protein</topology>
    </subcellularLocation>
</comment>
<reference evidence="9" key="1">
    <citation type="submission" date="2021-01" db="EMBL/GenBank/DDBJ databases">
        <title>Genomic Encyclopedia of Type Strains, Phase IV (KMG-IV): sequencing the most valuable type-strain genomes for metagenomic binning, comparative biology and taxonomic classification.</title>
        <authorList>
            <person name="Goeker M."/>
        </authorList>
    </citation>
    <scope>NUCLEOTIDE SEQUENCE</scope>
    <source>
        <strain evidence="9">DSM 21943</strain>
    </source>
</reference>
<feature type="transmembrane region" description="Helical" evidence="8">
    <location>
        <begin position="84"/>
        <end position="103"/>
    </location>
</feature>
<keyword evidence="4 7" id="KW-0812">Transmembrane</keyword>
<dbReference type="PANTHER" id="PTHR30561:SF1">
    <property type="entry name" value="MULTIDRUG TRANSPORTER EMRE"/>
    <property type="match status" value="1"/>
</dbReference>
<evidence type="ECO:0000313" key="10">
    <source>
        <dbReference type="Proteomes" id="UP001179280"/>
    </source>
</evidence>
<keyword evidence="2" id="KW-0813">Transport</keyword>
<dbReference type="SUPFAM" id="SSF103481">
    <property type="entry name" value="Multidrug resistance efflux transporter EmrE"/>
    <property type="match status" value="1"/>
</dbReference>
<feature type="transmembrane region" description="Helical" evidence="8">
    <location>
        <begin position="30"/>
        <end position="50"/>
    </location>
</feature>
<comment type="caution">
    <text evidence="9">The sequence shown here is derived from an EMBL/GenBank/DDBJ whole genome shotgun (WGS) entry which is preliminary data.</text>
</comment>
<dbReference type="InterPro" id="IPR037185">
    <property type="entry name" value="EmrE-like"/>
</dbReference>
<dbReference type="PANTHER" id="PTHR30561">
    <property type="entry name" value="SMR FAMILY PROTON-DEPENDENT DRUG EFFLUX TRANSPORTER SUGE"/>
    <property type="match status" value="1"/>
</dbReference>
<dbReference type="InterPro" id="IPR045324">
    <property type="entry name" value="Small_multidrug_res"/>
</dbReference>
<keyword evidence="5 8" id="KW-1133">Transmembrane helix</keyword>
<evidence type="ECO:0000313" key="9">
    <source>
        <dbReference type="EMBL" id="MBM7837308.1"/>
    </source>
</evidence>
<accession>A0ABS2SP60</accession>
<dbReference type="EMBL" id="JAFBCV010000001">
    <property type="protein sequence ID" value="MBM7837308.1"/>
    <property type="molecule type" value="Genomic_DNA"/>
</dbReference>
<evidence type="ECO:0000256" key="1">
    <source>
        <dbReference type="ARBA" id="ARBA00004651"/>
    </source>
</evidence>
<dbReference type="Gene3D" id="1.10.3730.20">
    <property type="match status" value="1"/>
</dbReference>
<name>A0ABS2SP60_9BACI</name>
<sequence>MGYLFLALAILFSVLGNLFMKLSNGFKNRTATVLAVICYLIVTLTLTFSIQYLEVGIAYAIWSGTTILFVALIGTIFLKESRSLVKYVALSLITAGVVLLQIAA</sequence>
<evidence type="ECO:0000256" key="7">
    <source>
        <dbReference type="RuleBase" id="RU003942"/>
    </source>
</evidence>
<evidence type="ECO:0000256" key="6">
    <source>
        <dbReference type="ARBA" id="ARBA00023136"/>
    </source>
</evidence>
<organism evidence="9 10">
    <name type="scientific">Shouchella xiaoxiensis</name>
    <dbReference type="NCBI Taxonomy" id="766895"/>
    <lineage>
        <taxon>Bacteria</taxon>
        <taxon>Bacillati</taxon>
        <taxon>Bacillota</taxon>
        <taxon>Bacilli</taxon>
        <taxon>Bacillales</taxon>
        <taxon>Bacillaceae</taxon>
        <taxon>Shouchella</taxon>
    </lineage>
</organism>
<keyword evidence="6 8" id="KW-0472">Membrane</keyword>
<evidence type="ECO:0000256" key="3">
    <source>
        <dbReference type="ARBA" id="ARBA00022475"/>
    </source>
</evidence>
<feature type="transmembrane region" description="Helical" evidence="8">
    <location>
        <begin position="57"/>
        <end position="78"/>
    </location>
</feature>
<evidence type="ECO:0000256" key="5">
    <source>
        <dbReference type="ARBA" id="ARBA00022989"/>
    </source>
</evidence>
<dbReference type="RefSeq" id="WP_054792563.1">
    <property type="nucleotide sequence ID" value="NZ_JAFBCV010000001.1"/>
</dbReference>
<protein>
    <submittedName>
        <fullName evidence="9">Small multidrug resistance pump</fullName>
    </submittedName>
</protein>
<dbReference type="InterPro" id="IPR000390">
    <property type="entry name" value="Small_drug/metabolite_transptr"/>
</dbReference>
<evidence type="ECO:0000256" key="2">
    <source>
        <dbReference type="ARBA" id="ARBA00022448"/>
    </source>
</evidence>
<proteinExistence type="inferred from homology"/>
<dbReference type="Proteomes" id="UP001179280">
    <property type="component" value="Unassembled WGS sequence"/>
</dbReference>
<dbReference type="Pfam" id="PF00893">
    <property type="entry name" value="Multi_Drug_Res"/>
    <property type="match status" value="1"/>
</dbReference>